<evidence type="ECO:0000256" key="1">
    <source>
        <dbReference type="SAM" id="MobiDB-lite"/>
    </source>
</evidence>
<dbReference type="Pfam" id="PF17015">
    <property type="entry name" value="DUF5094"/>
    <property type="match status" value="1"/>
</dbReference>
<name>A0A1Y1S846_9MICR</name>
<dbReference type="OrthoDB" id="2187979at2759"/>
<organism evidence="3 4">
    <name type="scientific">Enterospora canceri</name>
    <dbReference type="NCBI Taxonomy" id="1081671"/>
    <lineage>
        <taxon>Eukaryota</taxon>
        <taxon>Fungi</taxon>
        <taxon>Fungi incertae sedis</taxon>
        <taxon>Microsporidia</taxon>
        <taxon>Enterocytozoonidae</taxon>
        <taxon>Enterospora</taxon>
    </lineage>
</organism>
<dbReference type="InterPro" id="IPR031519">
    <property type="entry name" value="DUF5094"/>
</dbReference>
<keyword evidence="4" id="KW-1185">Reference proteome</keyword>
<evidence type="ECO:0000313" key="4">
    <source>
        <dbReference type="Proteomes" id="UP000192639"/>
    </source>
</evidence>
<reference evidence="3 4" key="1">
    <citation type="journal article" date="2017" name="Environ. Microbiol.">
        <title>Decay of the glycolytic pathway and adaptation to intranuclear parasitism within Enterocytozoonidae microsporidia.</title>
        <authorList>
            <person name="Wiredu Boakye D."/>
            <person name="Jaroenlak P."/>
            <person name="Prachumwat A."/>
            <person name="Williams T.A."/>
            <person name="Bateman K.S."/>
            <person name="Itsathitphaisarn O."/>
            <person name="Sritunyalucksana K."/>
            <person name="Paszkiewicz K.H."/>
            <person name="Moore K.A."/>
            <person name="Stentiford G.D."/>
            <person name="Williams B.A."/>
        </authorList>
    </citation>
    <scope>NUCLEOTIDE SEQUENCE [LARGE SCALE GENOMIC DNA]</scope>
    <source>
        <strain evidence="3 4">GB1</strain>
    </source>
</reference>
<feature type="region of interest" description="Disordered" evidence="1">
    <location>
        <begin position="93"/>
        <end position="135"/>
    </location>
</feature>
<dbReference type="Proteomes" id="UP000192639">
    <property type="component" value="Unassembled WGS sequence"/>
</dbReference>
<dbReference type="EMBL" id="LWDP01000029">
    <property type="protein sequence ID" value="ORD94197.1"/>
    <property type="molecule type" value="Genomic_DNA"/>
</dbReference>
<sequence>MNCRNNSIVFSPEMGRKKLNFRTPKKVTKVREIEEYDGKENRTQVEYRDDSRAQVEFKNADEYIRSVRKSRGKRVKEEESVIELGLGEEVEEGNLGEKSDRNQWESVGKKKRGRPKKVEKEEEGESKKRKNRKKTGVEIVADNSYELCANCKKLEVVQSGLVEALQAENEQLRQIQAGRGSDDNLYKKMLGIDIKQENGRNLWTVQRNGTSGVIRLVFELKDADSETYSVQLVDSTNCSIPEYMYGGIEFEKRSFMLFFYKIMQFICEKKVLK</sequence>
<accession>A0A1Y1S846</accession>
<protein>
    <recommendedName>
        <fullName evidence="2">DUF5094 domain-containing protein</fullName>
    </recommendedName>
</protein>
<dbReference type="VEuPathDB" id="MicrosporidiaDB:ECANGB1_1017"/>
<evidence type="ECO:0000313" key="3">
    <source>
        <dbReference type="EMBL" id="ORD94197.1"/>
    </source>
</evidence>
<comment type="caution">
    <text evidence="3">The sequence shown here is derived from an EMBL/GenBank/DDBJ whole genome shotgun (WGS) entry which is preliminary data.</text>
</comment>
<dbReference type="AlphaFoldDB" id="A0A1Y1S846"/>
<feature type="domain" description="DUF5094" evidence="2">
    <location>
        <begin position="110"/>
        <end position="268"/>
    </location>
</feature>
<proteinExistence type="predicted"/>
<evidence type="ECO:0000259" key="2">
    <source>
        <dbReference type="Pfam" id="PF17015"/>
    </source>
</evidence>
<gene>
    <name evidence="3" type="ORF">ECANGB1_1017</name>
</gene>